<gene>
    <name evidence="1" type="ORF">ET445_13810</name>
</gene>
<name>A0A4P6FDF5_9MICO</name>
<dbReference type="KEGG" id="agf:ET445_13810"/>
<accession>A0A4P6FDF5</accession>
<organism evidence="1 2">
    <name type="scientific">Agromyces protaetiae</name>
    <dbReference type="NCBI Taxonomy" id="2509455"/>
    <lineage>
        <taxon>Bacteria</taxon>
        <taxon>Bacillati</taxon>
        <taxon>Actinomycetota</taxon>
        <taxon>Actinomycetes</taxon>
        <taxon>Micrococcales</taxon>
        <taxon>Microbacteriaceae</taxon>
        <taxon>Agromyces</taxon>
    </lineage>
</organism>
<dbReference type="RefSeq" id="WP_129191786.1">
    <property type="nucleotide sequence ID" value="NZ_CP035491.1"/>
</dbReference>
<reference evidence="1 2" key="1">
    <citation type="submission" date="2019-01" db="EMBL/GenBank/DDBJ databases">
        <title>Genome sequencing of strain FW100M-8.</title>
        <authorList>
            <person name="Heo J."/>
            <person name="Kim S.-J."/>
            <person name="Kim J.-S."/>
            <person name="Hong S.-B."/>
            <person name="Kwon S.-W."/>
        </authorList>
    </citation>
    <scope>NUCLEOTIDE SEQUENCE [LARGE SCALE GENOMIC DNA]</scope>
    <source>
        <strain evidence="1 2">FW100M-8</strain>
    </source>
</reference>
<protein>
    <submittedName>
        <fullName evidence="1">Uncharacterized protein</fullName>
    </submittedName>
</protein>
<proteinExistence type="predicted"/>
<dbReference type="AlphaFoldDB" id="A0A4P6FDF5"/>
<dbReference type="EMBL" id="CP035491">
    <property type="protein sequence ID" value="QAY74240.1"/>
    <property type="molecule type" value="Genomic_DNA"/>
</dbReference>
<evidence type="ECO:0000313" key="1">
    <source>
        <dbReference type="EMBL" id="QAY74240.1"/>
    </source>
</evidence>
<sequence>MTDEIVEVLDELLSKARAEWPNEPIGYRAQLNKRVQDDRYGFFHLIEALPRLRERHEFNLLDPFSPAPDEVRFTARLDVSRSEDHLEGDQLVLVVARDIRHEE</sequence>
<evidence type="ECO:0000313" key="2">
    <source>
        <dbReference type="Proteomes" id="UP000291259"/>
    </source>
</evidence>
<dbReference type="Proteomes" id="UP000291259">
    <property type="component" value="Chromosome"/>
</dbReference>
<keyword evidence="2" id="KW-1185">Reference proteome</keyword>